<evidence type="ECO:0000313" key="2">
    <source>
        <dbReference type="WBParaSite" id="nRc.2.0.1.t36093-RA"/>
    </source>
</evidence>
<proteinExistence type="predicted"/>
<protein>
    <submittedName>
        <fullName evidence="2">Uncharacterized protein</fullName>
    </submittedName>
</protein>
<sequence>MKKASLIIFLSSYTFEDSTSYQHLLERKFTEINFRKFSPLKNGFKSSFSSEFTSEEKLLKYMQRSQSLE</sequence>
<reference evidence="2" key="1">
    <citation type="submission" date="2022-11" db="UniProtKB">
        <authorList>
            <consortium name="WormBaseParasite"/>
        </authorList>
    </citation>
    <scope>IDENTIFICATION</scope>
</reference>
<keyword evidence="1" id="KW-1185">Reference proteome</keyword>
<dbReference type="WBParaSite" id="nRc.2.0.1.t36093-RA">
    <property type="protein sequence ID" value="nRc.2.0.1.t36093-RA"/>
    <property type="gene ID" value="nRc.2.0.1.g36093"/>
</dbReference>
<name>A0A915KBD9_ROMCU</name>
<dbReference type="AlphaFoldDB" id="A0A915KBD9"/>
<organism evidence="1 2">
    <name type="scientific">Romanomermis culicivorax</name>
    <name type="common">Nematode worm</name>
    <dbReference type="NCBI Taxonomy" id="13658"/>
    <lineage>
        <taxon>Eukaryota</taxon>
        <taxon>Metazoa</taxon>
        <taxon>Ecdysozoa</taxon>
        <taxon>Nematoda</taxon>
        <taxon>Enoplea</taxon>
        <taxon>Dorylaimia</taxon>
        <taxon>Mermithida</taxon>
        <taxon>Mermithoidea</taxon>
        <taxon>Mermithidae</taxon>
        <taxon>Romanomermis</taxon>
    </lineage>
</organism>
<accession>A0A915KBD9</accession>
<dbReference type="Proteomes" id="UP000887565">
    <property type="component" value="Unplaced"/>
</dbReference>
<evidence type="ECO:0000313" key="1">
    <source>
        <dbReference type="Proteomes" id="UP000887565"/>
    </source>
</evidence>